<organism evidence="1">
    <name type="scientific">Solanum chacoense</name>
    <name type="common">Chaco potato</name>
    <dbReference type="NCBI Taxonomy" id="4108"/>
    <lineage>
        <taxon>Eukaryota</taxon>
        <taxon>Viridiplantae</taxon>
        <taxon>Streptophyta</taxon>
        <taxon>Embryophyta</taxon>
        <taxon>Tracheophyta</taxon>
        <taxon>Spermatophyta</taxon>
        <taxon>Magnoliopsida</taxon>
        <taxon>eudicotyledons</taxon>
        <taxon>Gunneridae</taxon>
        <taxon>Pentapetalae</taxon>
        <taxon>asterids</taxon>
        <taxon>lamiids</taxon>
        <taxon>Solanales</taxon>
        <taxon>Solanaceae</taxon>
        <taxon>Solanoideae</taxon>
        <taxon>Solaneae</taxon>
        <taxon>Solanum</taxon>
    </lineage>
</organism>
<accession>A0A0V0I315</accession>
<proteinExistence type="predicted"/>
<protein>
    <submittedName>
        <fullName evidence="1">Putative ovule protein</fullName>
    </submittedName>
</protein>
<dbReference type="AlphaFoldDB" id="A0A0V0I315"/>
<dbReference type="EMBL" id="GEDG01011606">
    <property type="protein sequence ID" value="JAP27029.1"/>
    <property type="molecule type" value="Transcribed_RNA"/>
</dbReference>
<sequence length="69" mass="7825">MGLYGRGDLIGWKKIFKANETISLILGKNCPHWVLDSNQHMSCLFAHYLLNLRGDVKSLEGTGTKIHFH</sequence>
<reference evidence="1" key="1">
    <citation type="submission" date="2015-12" db="EMBL/GenBank/DDBJ databases">
        <title>Gene expression during late stages of embryo sac development: a critical building block for successful pollen-pistil interactions.</title>
        <authorList>
            <person name="Liu Y."/>
            <person name="Joly V."/>
            <person name="Sabar M."/>
            <person name="Matton D.P."/>
        </authorList>
    </citation>
    <scope>NUCLEOTIDE SEQUENCE</scope>
</reference>
<evidence type="ECO:0000313" key="1">
    <source>
        <dbReference type="EMBL" id="JAP27029.1"/>
    </source>
</evidence>
<name>A0A0V0I315_SOLCH</name>